<keyword evidence="2" id="KW-1185">Reference proteome</keyword>
<dbReference type="STRING" id="1276920.ADIAG_00415"/>
<gene>
    <name evidence="1" type="ORF">ADIAG_00415</name>
</gene>
<proteinExistence type="predicted"/>
<protein>
    <submittedName>
        <fullName evidence="1">Uncharacterized protein</fullName>
    </submittedName>
</protein>
<sequence length="191" mass="20997">MSACFKKRLGPCLGFLTLSVAGGALRPFLDRVAKPWHHPIARLTPEKLPGDTTNAVLPVVIVLCGSPGQPRLLERRASADTRYEPRLGGLSRFLSADSFRCWEASRRIMLSHCPLCVMSISCHVMFPVLSRCRSGLPRDWKRAVCPRVFGSLYVEATVGVVSGRCHMLVPLGQMLQWPLPDLPTAIHGGGR</sequence>
<evidence type="ECO:0000313" key="2">
    <source>
        <dbReference type="Proteomes" id="UP000012015"/>
    </source>
</evidence>
<organism evidence="1 2">
    <name type="scientific">Paeniglutamicibacter gangotriensis Lz1y</name>
    <dbReference type="NCBI Taxonomy" id="1276920"/>
    <lineage>
        <taxon>Bacteria</taxon>
        <taxon>Bacillati</taxon>
        <taxon>Actinomycetota</taxon>
        <taxon>Actinomycetes</taxon>
        <taxon>Micrococcales</taxon>
        <taxon>Micrococcaceae</taxon>
        <taxon>Paeniglutamicibacter</taxon>
    </lineage>
</organism>
<reference evidence="1 2" key="1">
    <citation type="journal article" date="2013" name="Genome Announc.">
        <title>Draft Genome Sequence of Arthrobacter gangotriensis Strain Lz1yT, Isolated from a Penguin Rookery Soil Sample Collected in Antarctica, near the Indian Station Dakshin Gangotri.</title>
        <authorList>
            <person name="Shivaji S."/>
            <person name="Ara S."/>
            <person name="Bandi S."/>
            <person name="Singh A."/>
            <person name="Kumar Pinnaka A."/>
        </authorList>
    </citation>
    <scope>NUCLEOTIDE SEQUENCE [LARGE SCALE GENOMIC DNA]</scope>
    <source>
        <strain evidence="1 2">Lz1y</strain>
    </source>
</reference>
<name>M7MVE0_9MICC</name>
<evidence type="ECO:0000313" key="1">
    <source>
        <dbReference type="EMBL" id="EMR00408.1"/>
    </source>
</evidence>
<dbReference type="EMBL" id="AOCK01000001">
    <property type="protein sequence ID" value="EMR00408.1"/>
    <property type="molecule type" value="Genomic_DNA"/>
</dbReference>
<dbReference type="AlphaFoldDB" id="M7MVE0"/>
<dbReference type="Proteomes" id="UP000012015">
    <property type="component" value="Unassembled WGS sequence"/>
</dbReference>
<comment type="caution">
    <text evidence="1">The sequence shown here is derived from an EMBL/GenBank/DDBJ whole genome shotgun (WGS) entry which is preliminary data.</text>
</comment>
<accession>M7MVE0</accession>